<sequence>MHGHGYAPPPPRRPSTGAVVTLRVILTALPLMTCGMLPWPATLRAALVTRRQREWWAFAASIVIWTFAIGLMSTDDTDDFSSPAGSLGLVLMMLNGLACAIYFLVVDIHYYGRPMPMANMPPQQTTLYGYQQAPPAPHAGTPVPQPPAPQPYGGTPVPQPPPPQSAPAPPPPQRPAPVRIDQVRAELDELSDYLRKHEDGR</sequence>
<reference evidence="3" key="1">
    <citation type="journal article" date="2014" name="Int. J. Syst. Evol. Microbiol.">
        <title>Complete genome sequence of Corynebacterium casei LMG S-19264T (=DSM 44701T), isolated from a smear-ripened cheese.</title>
        <authorList>
            <consortium name="US DOE Joint Genome Institute (JGI-PGF)"/>
            <person name="Walter F."/>
            <person name="Albersmeier A."/>
            <person name="Kalinowski J."/>
            <person name="Ruckert C."/>
        </authorList>
    </citation>
    <scope>NUCLEOTIDE SEQUENCE</scope>
    <source>
        <strain evidence="3">JCM 3035</strain>
    </source>
</reference>
<proteinExistence type="predicted"/>
<gene>
    <name evidence="3" type="ORF">GCM10010094_32270</name>
</gene>
<organism evidence="3 4">
    <name type="scientific">Streptomyces flaveus</name>
    <dbReference type="NCBI Taxonomy" id="66370"/>
    <lineage>
        <taxon>Bacteria</taxon>
        <taxon>Bacillati</taxon>
        <taxon>Actinomycetota</taxon>
        <taxon>Actinomycetes</taxon>
        <taxon>Kitasatosporales</taxon>
        <taxon>Streptomycetaceae</taxon>
        <taxon>Streptomyces</taxon>
        <taxon>Streptomyces aurantiacus group</taxon>
    </lineage>
</organism>
<feature type="transmembrane region" description="Helical" evidence="2">
    <location>
        <begin position="84"/>
        <end position="105"/>
    </location>
</feature>
<keyword evidence="2" id="KW-0812">Transmembrane</keyword>
<evidence type="ECO:0000313" key="3">
    <source>
        <dbReference type="EMBL" id="GGK68749.1"/>
    </source>
</evidence>
<protein>
    <recommendedName>
        <fullName evidence="5">Integral membrane protein</fullName>
    </recommendedName>
</protein>
<feature type="compositionally biased region" description="Pro residues" evidence="1">
    <location>
        <begin position="157"/>
        <end position="175"/>
    </location>
</feature>
<accession>A0A917QUQ4</accession>
<dbReference type="RefSeq" id="WP_189322529.1">
    <property type="nucleotide sequence ID" value="NZ_BMPQ01000006.1"/>
</dbReference>
<dbReference type="AlphaFoldDB" id="A0A917QUQ4"/>
<name>A0A917QUQ4_9ACTN</name>
<evidence type="ECO:0000313" key="4">
    <source>
        <dbReference type="Proteomes" id="UP000637788"/>
    </source>
</evidence>
<evidence type="ECO:0000256" key="2">
    <source>
        <dbReference type="SAM" id="Phobius"/>
    </source>
</evidence>
<keyword evidence="2" id="KW-0472">Membrane</keyword>
<comment type="caution">
    <text evidence="3">The sequence shown here is derived from an EMBL/GenBank/DDBJ whole genome shotgun (WGS) entry which is preliminary data.</text>
</comment>
<feature type="transmembrane region" description="Helical" evidence="2">
    <location>
        <begin position="55"/>
        <end position="72"/>
    </location>
</feature>
<reference evidence="3" key="2">
    <citation type="submission" date="2020-09" db="EMBL/GenBank/DDBJ databases">
        <authorList>
            <person name="Sun Q."/>
            <person name="Ohkuma M."/>
        </authorList>
    </citation>
    <scope>NUCLEOTIDE SEQUENCE</scope>
    <source>
        <strain evidence="3">JCM 3035</strain>
    </source>
</reference>
<feature type="transmembrane region" description="Helical" evidence="2">
    <location>
        <begin position="20"/>
        <end position="43"/>
    </location>
</feature>
<evidence type="ECO:0008006" key="5">
    <source>
        <dbReference type="Google" id="ProtNLM"/>
    </source>
</evidence>
<keyword evidence="2" id="KW-1133">Transmembrane helix</keyword>
<dbReference type="Proteomes" id="UP000637788">
    <property type="component" value="Unassembled WGS sequence"/>
</dbReference>
<dbReference type="EMBL" id="BMPQ01000006">
    <property type="protein sequence ID" value="GGK68749.1"/>
    <property type="molecule type" value="Genomic_DNA"/>
</dbReference>
<evidence type="ECO:0000256" key="1">
    <source>
        <dbReference type="SAM" id="MobiDB-lite"/>
    </source>
</evidence>
<keyword evidence="4" id="KW-1185">Reference proteome</keyword>
<feature type="region of interest" description="Disordered" evidence="1">
    <location>
        <begin position="126"/>
        <end position="181"/>
    </location>
</feature>